<dbReference type="PANTHER" id="PTHR13321">
    <property type="entry name" value="MEDIATOR OF RNA POLYMERASE II TRANSCRIPTION, SUBUNIT 18"/>
    <property type="match status" value="1"/>
</dbReference>
<keyword evidence="11" id="KW-1185">Reference proteome</keyword>
<comment type="subcellular location">
    <subcellularLocation>
        <location evidence="1 8">Nucleus</location>
    </subcellularLocation>
</comment>
<dbReference type="AlphaFoldDB" id="A0A9P4JSK5"/>
<keyword evidence="4 8" id="KW-0805">Transcription regulation</keyword>
<proteinExistence type="inferred from homology"/>
<comment type="function">
    <text evidence="8">Component of the Mediator complex, a coactivator involved in the regulated transcription of nearly all RNA polymerase II-dependent genes. Mediator functions as a bridge to convey information from gene-specific regulatory proteins to the basal RNA polymerase II transcription machinery. Mediator is recruited to promoters by direct interactions with regulatory proteins and serves as a scaffold for the assembly of a functional preinitiation complex with RNA polymerase II and the general transcription factors.</text>
</comment>
<evidence type="ECO:0000256" key="6">
    <source>
        <dbReference type="ARBA" id="ARBA00023242"/>
    </source>
</evidence>
<keyword evidence="5 8" id="KW-0804">Transcription</keyword>
<dbReference type="GO" id="GO:0070847">
    <property type="term" value="C:core mediator complex"/>
    <property type="evidence" value="ECO:0007669"/>
    <property type="project" value="TreeGrafter"/>
</dbReference>
<dbReference type="GO" id="GO:0016592">
    <property type="term" value="C:mediator complex"/>
    <property type="evidence" value="ECO:0007669"/>
    <property type="project" value="InterPro"/>
</dbReference>
<dbReference type="GO" id="GO:0006357">
    <property type="term" value="P:regulation of transcription by RNA polymerase II"/>
    <property type="evidence" value="ECO:0007669"/>
    <property type="project" value="InterPro"/>
</dbReference>
<feature type="region of interest" description="Disordered" evidence="9">
    <location>
        <begin position="45"/>
        <end position="70"/>
    </location>
</feature>
<evidence type="ECO:0000256" key="7">
    <source>
        <dbReference type="ARBA" id="ARBA00032012"/>
    </source>
</evidence>
<dbReference type="GO" id="GO:0003712">
    <property type="term" value="F:transcription coregulator activity"/>
    <property type="evidence" value="ECO:0007669"/>
    <property type="project" value="InterPro"/>
</dbReference>
<evidence type="ECO:0000256" key="2">
    <source>
        <dbReference type="ARBA" id="ARBA00009814"/>
    </source>
</evidence>
<sequence length="273" mass="30808">MYELLLFGQVPRTRHEQLLKILAGVAAMQPQRVLERHVIYKPIREPEEPGSNLKRGANQSVAQQKQTKQTTSKDLYFTRVVQTLNENDFGREVEKPTSSTGDSSDPKWAFHFQDVPDTGDRGVLMRLTFRTDIVGGDACEYMTSLGNNFVSEYYQEGHRFVHGNIVILLHRILQVPGARVVETAPTQSLPDFRTLEPLDPSGGYILQATIRVQDLNNPSILDGGVDELKRFKQSMRGCVELDVPDRLLFDTRVKYKPKNIANVGMVATQAPVR</sequence>
<dbReference type="EMBL" id="ML993869">
    <property type="protein sequence ID" value="KAF2204781.1"/>
    <property type="molecule type" value="Genomic_DNA"/>
</dbReference>
<feature type="region of interest" description="Disordered" evidence="9">
    <location>
        <begin position="88"/>
        <end position="108"/>
    </location>
</feature>
<evidence type="ECO:0000313" key="10">
    <source>
        <dbReference type="EMBL" id="KAF2204781.1"/>
    </source>
</evidence>
<keyword evidence="8" id="KW-0010">Activator</keyword>
<comment type="caution">
    <text evidence="10">The sequence shown here is derived from an EMBL/GenBank/DDBJ whole genome shotgun (WGS) entry which is preliminary data.</text>
</comment>
<evidence type="ECO:0000313" key="11">
    <source>
        <dbReference type="Proteomes" id="UP000799536"/>
    </source>
</evidence>
<protein>
    <recommendedName>
        <fullName evidence="3 8">Mediator of RNA polymerase II transcription subunit 18</fullName>
    </recommendedName>
    <alternativeName>
        <fullName evidence="7 8">Mediator complex subunit 18</fullName>
    </alternativeName>
</protein>
<dbReference type="Pfam" id="PF09637">
    <property type="entry name" value="Med18"/>
    <property type="match status" value="1"/>
</dbReference>
<accession>A0A9P4JSK5</accession>
<dbReference type="InterPro" id="IPR019095">
    <property type="entry name" value="Mediator_Med18"/>
</dbReference>
<dbReference type="PANTHER" id="PTHR13321:SF2">
    <property type="entry name" value="MEDIATOR OF RNA POLYMERASE II TRANSCRIPTION SUBUNIT 18"/>
    <property type="match status" value="1"/>
</dbReference>
<comment type="similarity">
    <text evidence="2 8">Belongs to the Mediator complex subunit 18 family.</text>
</comment>
<dbReference type="OrthoDB" id="5348092at2759"/>
<dbReference type="Proteomes" id="UP000799536">
    <property type="component" value="Unassembled WGS sequence"/>
</dbReference>
<dbReference type="GO" id="GO:0006369">
    <property type="term" value="P:termination of RNA polymerase II transcription"/>
    <property type="evidence" value="ECO:0007669"/>
    <property type="project" value="TreeGrafter"/>
</dbReference>
<dbReference type="Gene3D" id="2.40.320.10">
    <property type="entry name" value="Hypothetical Protein Pfu-838710-001"/>
    <property type="match status" value="1"/>
</dbReference>
<evidence type="ECO:0000256" key="4">
    <source>
        <dbReference type="ARBA" id="ARBA00023015"/>
    </source>
</evidence>
<keyword evidence="6 8" id="KW-0539">Nucleus</keyword>
<reference evidence="10" key="1">
    <citation type="journal article" date="2020" name="Stud. Mycol.">
        <title>101 Dothideomycetes genomes: a test case for predicting lifestyles and emergence of pathogens.</title>
        <authorList>
            <person name="Haridas S."/>
            <person name="Albert R."/>
            <person name="Binder M."/>
            <person name="Bloem J."/>
            <person name="Labutti K."/>
            <person name="Salamov A."/>
            <person name="Andreopoulos B."/>
            <person name="Baker S."/>
            <person name="Barry K."/>
            <person name="Bills G."/>
            <person name="Bluhm B."/>
            <person name="Cannon C."/>
            <person name="Castanera R."/>
            <person name="Culley D."/>
            <person name="Daum C."/>
            <person name="Ezra D."/>
            <person name="Gonzalez J."/>
            <person name="Henrissat B."/>
            <person name="Kuo A."/>
            <person name="Liang C."/>
            <person name="Lipzen A."/>
            <person name="Lutzoni F."/>
            <person name="Magnuson J."/>
            <person name="Mondo S."/>
            <person name="Nolan M."/>
            <person name="Ohm R."/>
            <person name="Pangilinan J."/>
            <person name="Park H.-J."/>
            <person name="Ramirez L."/>
            <person name="Alfaro M."/>
            <person name="Sun H."/>
            <person name="Tritt A."/>
            <person name="Yoshinaga Y."/>
            <person name="Zwiers L.-H."/>
            <person name="Turgeon B."/>
            <person name="Goodwin S."/>
            <person name="Spatafora J."/>
            <person name="Crous P."/>
            <person name="Grigoriev I."/>
        </authorList>
    </citation>
    <scope>NUCLEOTIDE SEQUENCE</scope>
    <source>
        <strain evidence="10">ATCC 74209</strain>
    </source>
</reference>
<evidence type="ECO:0000256" key="1">
    <source>
        <dbReference type="ARBA" id="ARBA00004123"/>
    </source>
</evidence>
<evidence type="ECO:0000256" key="9">
    <source>
        <dbReference type="SAM" id="MobiDB-lite"/>
    </source>
</evidence>
<gene>
    <name evidence="8" type="primary">MED18</name>
    <name evidence="10" type="ORF">GQ43DRAFT_477964</name>
</gene>
<organism evidence="10 11">
    <name type="scientific">Delitschia confertaspora ATCC 74209</name>
    <dbReference type="NCBI Taxonomy" id="1513339"/>
    <lineage>
        <taxon>Eukaryota</taxon>
        <taxon>Fungi</taxon>
        <taxon>Dikarya</taxon>
        <taxon>Ascomycota</taxon>
        <taxon>Pezizomycotina</taxon>
        <taxon>Dothideomycetes</taxon>
        <taxon>Pleosporomycetidae</taxon>
        <taxon>Pleosporales</taxon>
        <taxon>Delitschiaceae</taxon>
        <taxon>Delitschia</taxon>
    </lineage>
</organism>
<name>A0A9P4JSK5_9PLEO</name>
<evidence type="ECO:0000256" key="5">
    <source>
        <dbReference type="ARBA" id="ARBA00023163"/>
    </source>
</evidence>
<comment type="subunit">
    <text evidence="8">Component of the Mediator complex.</text>
</comment>
<evidence type="ECO:0000256" key="8">
    <source>
        <dbReference type="RuleBase" id="RU364150"/>
    </source>
</evidence>
<evidence type="ECO:0000256" key="3">
    <source>
        <dbReference type="ARBA" id="ARBA00019612"/>
    </source>
</evidence>